<dbReference type="OrthoDB" id="539213at2759"/>
<dbReference type="PROSITE" id="PS50088">
    <property type="entry name" value="ANK_REPEAT"/>
    <property type="match status" value="1"/>
</dbReference>
<dbReference type="EMBL" id="KZ805339">
    <property type="protein sequence ID" value="PVI02755.1"/>
    <property type="molecule type" value="Genomic_DNA"/>
</dbReference>
<dbReference type="STRING" id="97972.A0A2V1DZU9"/>
<dbReference type="InterPro" id="IPR002110">
    <property type="entry name" value="Ankyrin_rpt"/>
</dbReference>
<dbReference type="InterPro" id="IPR036770">
    <property type="entry name" value="Ankyrin_rpt-contain_sf"/>
</dbReference>
<feature type="repeat" description="ANK" evidence="3">
    <location>
        <begin position="261"/>
        <end position="293"/>
    </location>
</feature>
<gene>
    <name evidence="4" type="ORF">DM02DRAFT_292705</name>
</gene>
<dbReference type="InterPro" id="IPR050889">
    <property type="entry name" value="Dendritic_Spine_Reg/Scaffold"/>
</dbReference>
<protein>
    <submittedName>
        <fullName evidence="4">Ankyrin</fullName>
    </submittedName>
</protein>
<name>A0A2V1DZU9_9PLEO</name>
<reference evidence="4 5" key="1">
    <citation type="journal article" date="2018" name="Sci. Rep.">
        <title>Comparative genomics provides insights into the lifestyle and reveals functional heterogeneity of dark septate endophytic fungi.</title>
        <authorList>
            <person name="Knapp D.G."/>
            <person name="Nemeth J.B."/>
            <person name="Barry K."/>
            <person name="Hainaut M."/>
            <person name="Henrissat B."/>
            <person name="Johnson J."/>
            <person name="Kuo A."/>
            <person name="Lim J.H.P."/>
            <person name="Lipzen A."/>
            <person name="Nolan M."/>
            <person name="Ohm R.A."/>
            <person name="Tamas L."/>
            <person name="Grigoriev I.V."/>
            <person name="Spatafora J.W."/>
            <person name="Nagy L.G."/>
            <person name="Kovacs G.M."/>
        </authorList>
    </citation>
    <scope>NUCLEOTIDE SEQUENCE [LARGE SCALE GENOMIC DNA]</scope>
    <source>
        <strain evidence="4 5">DSE2036</strain>
    </source>
</reference>
<keyword evidence="5" id="KW-1185">Reference proteome</keyword>
<dbReference type="SUPFAM" id="SSF48403">
    <property type="entry name" value="Ankyrin repeat"/>
    <property type="match status" value="1"/>
</dbReference>
<evidence type="ECO:0000313" key="5">
    <source>
        <dbReference type="Proteomes" id="UP000244855"/>
    </source>
</evidence>
<dbReference type="PANTHER" id="PTHR24166">
    <property type="entry name" value="ROLLING PEBBLES, ISOFORM B"/>
    <property type="match status" value="1"/>
</dbReference>
<keyword evidence="1" id="KW-0677">Repeat</keyword>
<keyword evidence="2 3" id="KW-0040">ANK repeat</keyword>
<accession>A0A2V1DZU9</accession>
<evidence type="ECO:0000256" key="1">
    <source>
        <dbReference type="ARBA" id="ARBA00022737"/>
    </source>
</evidence>
<organism evidence="4 5">
    <name type="scientific">Periconia macrospinosa</name>
    <dbReference type="NCBI Taxonomy" id="97972"/>
    <lineage>
        <taxon>Eukaryota</taxon>
        <taxon>Fungi</taxon>
        <taxon>Dikarya</taxon>
        <taxon>Ascomycota</taxon>
        <taxon>Pezizomycotina</taxon>
        <taxon>Dothideomycetes</taxon>
        <taxon>Pleosporomycetidae</taxon>
        <taxon>Pleosporales</taxon>
        <taxon>Massarineae</taxon>
        <taxon>Periconiaceae</taxon>
        <taxon>Periconia</taxon>
    </lineage>
</organism>
<dbReference type="Gene3D" id="1.25.40.20">
    <property type="entry name" value="Ankyrin repeat-containing domain"/>
    <property type="match status" value="2"/>
</dbReference>
<sequence>MLSRSFLVIYHSIIARAIKTADELVRKSESHFQQKRLLSVEPWNLGELKQFSSMLSSLSNFILHSAADLLQRPGSGSSSSTLSVIIAAILSELSDYKIRPLYDISDSDAYAKVYKKLMASNNIAARFVTQERYFLPLERLGCSSFGYQTEFAPTHKQFREKAEGSLKSIGLWSTLPSTARRQLSDTSTSLTLREGEAGFGKQSFRWIDCLGRHILLHDADDDVLDEKSLLRQLINLKPLSQNVEAGSQHAFTELVNQKDALGRTILHVACQRGFLKLAKELLDCGASPDTTTLFGSSPLHYACASTSESDAAICFLLTERLQDLNVKDIYEHSPMYYADKSGRIEKIEALLRTGKADTPEVGYTVLIDAVRNGNDALIRRLANAGANHRYGHNRSLIMDAIQLRQLHSLKAVCEAYPHAVNEDSDKMSPTPLEYAVTSRFFEGVEYLVSREDVDVNHQNCDGLCALHMAVTIPGGEHIVRLLAQHSKIDKATKYFYG</sequence>
<evidence type="ECO:0000256" key="3">
    <source>
        <dbReference type="PROSITE-ProRule" id="PRU00023"/>
    </source>
</evidence>
<dbReference type="SMART" id="SM00248">
    <property type="entry name" value="ANK"/>
    <property type="match status" value="6"/>
</dbReference>
<dbReference type="Proteomes" id="UP000244855">
    <property type="component" value="Unassembled WGS sequence"/>
</dbReference>
<dbReference type="PANTHER" id="PTHR24166:SF48">
    <property type="entry name" value="PROTEIN VAPYRIN"/>
    <property type="match status" value="1"/>
</dbReference>
<dbReference type="Pfam" id="PF12796">
    <property type="entry name" value="Ank_2"/>
    <property type="match status" value="2"/>
</dbReference>
<evidence type="ECO:0000313" key="4">
    <source>
        <dbReference type="EMBL" id="PVI02755.1"/>
    </source>
</evidence>
<evidence type="ECO:0000256" key="2">
    <source>
        <dbReference type="ARBA" id="ARBA00023043"/>
    </source>
</evidence>
<proteinExistence type="predicted"/>
<dbReference type="PROSITE" id="PS50297">
    <property type="entry name" value="ANK_REP_REGION"/>
    <property type="match status" value="1"/>
</dbReference>
<dbReference type="AlphaFoldDB" id="A0A2V1DZU9"/>